<evidence type="ECO:0000313" key="1">
    <source>
        <dbReference type="EMBL" id="CAZ82603.1"/>
    </source>
</evidence>
<name>D5GDL0_TUBMM</name>
<proteinExistence type="predicted"/>
<protein>
    <submittedName>
        <fullName evidence="1">(Perigord truffle) hypothetical protein</fullName>
    </submittedName>
</protein>
<dbReference type="InParanoid" id="D5GDL0"/>
<evidence type="ECO:0000313" key="2">
    <source>
        <dbReference type="Proteomes" id="UP000006911"/>
    </source>
</evidence>
<gene>
    <name evidence="1" type="ORF">GSTUM_00001065001</name>
</gene>
<dbReference type="GeneID" id="9181608"/>
<dbReference type="HOGENOM" id="CLU_3392567_0_0_1"/>
<reference evidence="1 2" key="1">
    <citation type="journal article" date="2010" name="Nature">
        <title>Perigord black truffle genome uncovers evolutionary origins and mechanisms of symbiosis.</title>
        <authorList>
            <person name="Martin F."/>
            <person name="Kohler A."/>
            <person name="Murat C."/>
            <person name="Balestrini R."/>
            <person name="Coutinho P.M."/>
            <person name="Jaillon O."/>
            <person name="Montanini B."/>
            <person name="Morin E."/>
            <person name="Noel B."/>
            <person name="Percudani R."/>
            <person name="Porcel B."/>
            <person name="Rubini A."/>
            <person name="Amicucci A."/>
            <person name="Amselem J."/>
            <person name="Anthouard V."/>
            <person name="Arcioni S."/>
            <person name="Artiguenave F."/>
            <person name="Aury J.M."/>
            <person name="Ballario P."/>
            <person name="Bolchi A."/>
            <person name="Brenna A."/>
            <person name="Brun A."/>
            <person name="Buee M."/>
            <person name="Cantarel B."/>
            <person name="Chevalier G."/>
            <person name="Couloux A."/>
            <person name="Da Silva C."/>
            <person name="Denoeud F."/>
            <person name="Duplessis S."/>
            <person name="Ghignone S."/>
            <person name="Hilselberger B."/>
            <person name="Iotti M."/>
            <person name="Marcais B."/>
            <person name="Mello A."/>
            <person name="Miranda M."/>
            <person name="Pacioni G."/>
            <person name="Quesneville H."/>
            <person name="Riccioni C."/>
            <person name="Ruotolo R."/>
            <person name="Splivallo R."/>
            <person name="Stocchi V."/>
            <person name="Tisserant E."/>
            <person name="Viscomi A.R."/>
            <person name="Zambonelli A."/>
            <person name="Zampieri E."/>
            <person name="Henrissat B."/>
            <person name="Lebrun M.H."/>
            <person name="Paolocci F."/>
            <person name="Bonfante P."/>
            <person name="Ottonello S."/>
            <person name="Wincker P."/>
        </authorList>
    </citation>
    <scope>NUCLEOTIDE SEQUENCE [LARGE SCALE GENOMIC DNA]</scope>
    <source>
        <strain evidence="1 2">Mel28</strain>
    </source>
</reference>
<accession>D5GDL0</accession>
<dbReference type="KEGG" id="tml:GSTUM_00001065001"/>
<organism evidence="1 2">
    <name type="scientific">Tuber melanosporum (strain Mel28)</name>
    <name type="common">Perigord black truffle</name>
    <dbReference type="NCBI Taxonomy" id="656061"/>
    <lineage>
        <taxon>Eukaryota</taxon>
        <taxon>Fungi</taxon>
        <taxon>Dikarya</taxon>
        <taxon>Ascomycota</taxon>
        <taxon>Pezizomycotina</taxon>
        <taxon>Pezizomycetes</taxon>
        <taxon>Pezizales</taxon>
        <taxon>Tuberaceae</taxon>
        <taxon>Tuber</taxon>
    </lineage>
</organism>
<keyword evidence="2" id="KW-1185">Reference proteome</keyword>
<dbReference type="AlphaFoldDB" id="D5GDL0"/>
<dbReference type="Proteomes" id="UP000006911">
    <property type="component" value="Unassembled WGS sequence"/>
</dbReference>
<dbReference type="RefSeq" id="XP_002838412.1">
    <property type="nucleotide sequence ID" value="XM_002838366.1"/>
</dbReference>
<dbReference type="EMBL" id="FN430147">
    <property type="protein sequence ID" value="CAZ82603.1"/>
    <property type="molecule type" value="Genomic_DNA"/>
</dbReference>
<sequence length="32" mass="3588">MLFGPFGDVTRALILDVVLVMVQSRHNVLFVT</sequence>